<name>A0A504Z4Y3_FASGI</name>
<dbReference type="Proteomes" id="UP000316759">
    <property type="component" value="Unassembled WGS sequence"/>
</dbReference>
<protein>
    <submittedName>
        <fullName evidence="1">Uncharacterized protein</fullName>
    </submittedName>
</protein>
<accession>A0A504Z4Y3</accession>
<comment type="caution">
    <text evidence="1">The sequence shown here is derived from an EMBL/GenBank/DDBJ whole genome shotgun (WGS) entry which is preliminary data.</text>
</comment>
<dbReference type="AlphaFoldDB" id="A0A504Z4Y3"/>
<proteinExistence type="predicted"/>
<dbReference type="OrthoDB" id="10006090at2759"/>
<sequence length="202" mass="23422">MDVIQSNSRAVRYNEYARTIQRCWISYKNRQIFRLLLLIVQSLHRIKSQEILKFLLPSEALFFKENSNMIPVIKFRLSGLSFPPRICFKISALSHKGSMKYLSGRQKIDATLPVILAIHIHRLTQNVHGLLQTIGRVRYLSVIYQDLLSTELNDASDDGSQNRAFDEMVATFGGRQNYWRFLDGQNLIRFSPHHGHDLQSFG</sequence>
<organism evidence="1 2">
    <name type="scientific">Fasciola gigantica</name>
    <name type="common">Giant liver fluke</name>
    <dbReference type="NCBI Taxonomy" id="46835"/>
    <lineage>
        <taxon>Eukaryota</taxon>
        <taxon>Metazoa</taxon>
        <taxon>Spiralia</taxon>
        <taxon>Lophotrochozoa</taxon>
        <taxon>Platyhelminthes</taxon>
        <taxon>Trematoda</taxon>
        <taxon>Digenea</taxon>
        <taxon>Plagiorchiida</taxon>
        <taxon>Echinostomata</taxon>
        <taxon>Echinostomatoidea</taxon>
        <taxon>Fasciolidae</taxon>
        <taxon>Fasciola</taxon>
    </lineage>
</organism>
<gene>
    <name evidence="1" type="ORF">FGIG_09844</name>
</gene>
<evidence type="ECO:0000313" key="2">
    <source>
        <dbReference type="Proteomes" id="UP000316759"/>
    </source>
</evidence>
<evidence type="ECO:0000313" key="1">
    <source>
        <dbReference type="EMBL" id="TPP67805.1"/>
    </source>
</evidence>
<dbReference type="PANTHER" id="PTHR33504:SF1">
    <property type="entry name" value="FAMILY WITH SEQUENCE SIMILARITY 90, MEMBER A1B"/>
    <property type="match status" value="1"/>
</dbReference>
<dbReference type="EMBL" id="SUNJ01000256">
    <property type="protein sequence ID" value="TPP67805.1"/>
    <property type="molecule type" value="Genomic_DNA"/>
</dbReference>
<dbReference type="PANTHER" id="PTHR33504">
    <property type="entry name" value="NADH DEHYDROGENASE (UBIQUINONE) 1 BETA SUBCOMPLEX, 4"/>
    <property type="match status" value="1"/>
</dbReference>
<reference evidence="1 2" key="1">
    <citation type="submission" date="2019-04" db="EMBL/GenBank/DDBJ databases">
        <title>Annotation for the trematode Fasciola gigantica.</title>
        <authorList>
            <person name="Choi Y.-J."/>
        </authorList>
    </citation>
    <scope>NUCLEOTIDE SEQUENCE [LARGE SCALE GENOMIC DNA]</scope>
    <source>
        <strain evidence="1">Uganda_cow_1</strain>
    </source>
</reference>
<keyword evidence="2" id="KW-1185">Reference proteome</keyword>